<feature type="active site" description="Proton donor" evidence="7">
    <location>
        <position position="200"/>
    </location>
</feature>
<dbReference type="SUPFAM" id="SSF75005">
    <property type="entry name" value="Arabinanase/levansucrase/invertase"/>
    <property type="match status" value="1"/>
</dbReference>
<evidence type="ECO:0000256" key="4">
    <source>
        <dbReference type="ARBA" id="ARBA00022801"/>
    </source>
</evidence>
<dbReference type="EMBL" id="CACRUT010000016">
    <property type="protein sequence ID" value="VYU40796.1"/>
    <property type="molecule type" value="Genomic_DNA"/>
</dbReference>
<keyword evidence="3 10" id="KW-0732">Signal</keyword>
<dbReference type="PROSITE" id="PS51257">
    <property type="entry name" value="PROKAR_LIPOPROTEIN"/>
    <property type="match status" value="1"/>
</dbReference>
<gene>
    <name evidence="12" type="primary">xynD_8</name>
    <name evidence="12" type="ORF">PCLFYP37_02784</name>
</gene>
<dbReference type="SMART" id="SM00606">
    <property type="entry name" value="CBD_IV"/>
    <property type="match status" value="1"/>
</dbReference>
<dbReference type="GO" id="GO:0045493">
    <property type="term" value="P:xylan catabolic process"/>
    <property type="evidence" value="ECO:0007669"/>
    <property type="project" value="UniProtKB-KW"/>
</dbReference>
<keyword evidence="2" id="KW-0858">Xylan degradation</keyword>
<dbReference type="PANTHER" id="PTHR43772">
    <property type="entry name" value="ENDO-1,4-BETA-XYLANASE"/>
    <property type="match status" value="1"/>
</dbReference>
<evidence type="ECO:0000313" key="12">
    <source>
        <dbReference type="EMBL" id="VYU40796.1"/>
    </source>
</evidence>
<accession>A0A6N3EGG7</accession>
<feature type="domain" description="CBM6" evidence="11">
    <location>
        <begin position="320"/>
        <end position="444"/>
    </location>
</feature>
<dbReference type="Gene3D" id="2.115.10.20">
    <property type="entry name" value="Glycosyl hydrolase domain, family 43"/>
    <property type="match status" value="1"/>
</dbReference>
<evidence type="ECO:0000259" key="11">
    <source>
        <dbReference type="PROSITE" id="PS51175"/>
    </source>
</evidence>
<dbReference type="CDD" id="cd18618">
    <property type="entry name" value="GH43_Xsa43E-like"/>
    <property type="match status" value="1"/>
</dbReference>
<evidence type="ECO:0000256" key="7">
    <source>
        <dbReference type="PIRSR" id="PIRSR606710-1"/>
    </source>
</evidence>
<evidence type="ECO:0000256" key="5">
    <source>
        <dbReference type="ARBA" id="ARBA00023277"/>
    </source>
</evidence>
<evidence type="ECO:0000256" key="1">
    <source>
        <dbReference type="ARBA" id="ARBA00009865"/>
    </source>
</evidence>
<evidence type="ECO:0000256" key="3">
    <source>
        <dbReference type="ARBA" id="ARBA00022729"/>
    </source>
</evidence>
<organism evidence="12">
    <name type="scientific">Paraprevotella clara</name>
    <dbReference type="NCBI Taxonomy" id="454154"/>
    <lineage>
        <taxon>Bacteria</taxon>
        <taxon>Pseudomonadati</taxon>
        <taxon>Bacteroidota</taxon>
        <taxon>Bacteroidia</taxon>
        <taxon>Bacteroidales</taxon>
        <taxon>Prevotellaceae</taxon>
        <taxon>Paraprevotella</taxon>
    </lineage>
</organism>
<dbReference type="Pfam" id="PF03422">
    <property type="entry name" value="CBM_6"/>
    <property type="match status" value="1"/>
</dbReference>
<evidence type="ECO:0000256" key="6">
    <source>
        <dbReference type="ARBA" id="ARBA00023295"/>
    </source>
</evidence>
<dbReference type="InterPro" id="IPR023296">
    <property type="entry name" value="Glyco_hydro_beta-prop_sf"/>
</dbReference>
<reference evidence="12" key="1">
    <citation type="submission" date="2019-11" db="EMBL/GenBank/DDBJ databases">
        <authorList>
            <person name="Feng L."/>
        </authorList>
    </citation>
    <scope>NUCLEOTIDE SEQUENCE</scope>
    <source>
        <strain evidence="12">PclaraLFYP37</strain>
    </source>
</reference>
<dbReference type="Gene3D" id="2.60.120.260">
    <property type="entry name" value="Galactose-binding domain-like"/>
    <property type="match status" value="1"/>
</dbReference>
<dbReference type="PANTHER" id="PTHR43772:SF2">
    <property type="entry name" value="PUTATIVE (AFU_ORTHOLOGUE AFUA_2G04480)-RELATED"/>
    <property type="match status" value="1"/>
</dbReference>
<comment type="similarity">
    <text evidence="1 9">Belongs to the glycosyl hydrolase 43 family.</text>
</comment>
<feature type="site" description="Important for catalytic activity, responsible for pKa modulation of the active site Glu and correct orientation of both the proton donor and substrate" evidence="8">
    <location>
        <position position="153"/>
    </location>
</feature>
<sequence length="444" mass="50459">MKRSLMTSALATLLACAGQTVLYAQEPIIQTKYTADPAPMVYNDTVFLYTSHDEDDAQGYGFKMLDWQLYTSTDMVNWTDHGPIASLKDFTWRKRDNGAWALQVVERNGKFYMYCPLHGNGIGVLVSDSPYGPFKDPIGKPLVWQKEHWDDIDPTVYIDDDGQAYMYWGNPNLYYVKLNEDMISTSGDIVKIGKLKTYQEGPWFYKRNNRYYLAFASTCCPEGIGYAMSDSPTGPWDVKGYIMRPTDRTRGNHPGIIDYKGKTYVFGQNYDLLRLEMEEHHERRSISVAEMHYNADGTIQEVPYFKDVKVEQIEHFDPYRRVEAETMAWGYGLKTEKMPGGGIYVTAVDDGDSLIVRGVDFGKRGAKRFRACIAAEQGCTVEIHLDCVDGPLVGTLEVKATGGMQAYKEMECRVKGAKGVHDLVFLFKGGAGKNLMNWDYWRFS</sequence>
<dbReference type="RefSeq" id="WP_412442952.1">
    <property type="nucleotide sequence ID" value="NZ_CACRUT010000016.1"/>
</dbReference>
<dbReference type="InterPro" id="IPR052176">
    <property type="entry name" value="Glycosyl_Hydrlase_43_Enz"/>
</dbReference>
<feature type="chain" id="PRO_5027075458" evidence="10">
    <location>
        <begin position="25"/>
        <end position="444"/>
    </location>
</feature>
<dbReference type="EC" id="3.2.1.55" evidence="12"/>
<evidence type="ECO:0000256" key="10">
    <source>
        <dbReference type="SAM" id="SignalP"/>
    </source>
</evidence>
<keyword evidence="4 9" id="KW-0378">Hydrolase</keyword>
<feature type="signal peptide" evidence="10">
    <location>
        <begin position="1"/>
        <end position="24"/>
    </location>
</feature>
<dbReference type="GO" id="GO:0046556">
    <property type="term" value="F:alpha-L-arabinofuranosidase activity"/>
    <property type="evidence" value="ECO:0007669"/>
    <property type="project" value="UniProtKB-EC"/>
</dbReference>
<name>A0A6N3EGG7_9BACT</name>
<dbReference type="CDD" id="cd04084">
    <property type="entry name" value="CBM6_xylanase-like"/>
    <property type="match status" value="1"/>
</dbReference>
<dbReference type="PROSITE" id="PS51175">
    <property type="entry name" value="CBM6"/>
    <property type="match status" value="1"/>
</dbReference>
<dbReference type="InterPro" id="IPR006584">
    <property type="entry name" value="Cellulose-bd_IV"/>
</dbReference>
<dbReference type="InterPro" id="IPR008979">
    <property type="entry name" value="Galactose-bd-like_sf"/>
</dbReference>
<protein>
    <submittedName>
        <fullName evidence="12">Arabinoxylan arabinofuranohydrolase</fullName>
        <ecNumber evidence="12">3.2.1.55</ecNumber>
    </submittedName>
</protein>
<evidence type="ECO:0000256" key="8">
    <source>
        <dbReference type="PIRSR" id="PIRSR606710-2"/>
    </source>
</evidence>
<dbReference type="GO" id="GO:0030246">
    <property type="term" value="F:carbohydrate binding"/>
    <property type="evidence" value="ECO:0007669"/>
    <property type="project" value="InterPro"/>
</dbReference>
<dbReference type="InterPro" id="IPR006710">
    <property type="entry name" value="Glyco_hydro_43"/>
</dbReference>
<dbReference type="SUPFAM" id="SSF49785">
    <property type="entry name" value="Galactose-binding domain-like"/>
    <property type="match status" value="1"/>
</dbReference>
<proteinExistence type="inferred from homology"/>
<dbReference type="InterPro" id="IPR005084">
    <property type="entry name" value="CBM6"/>
</dbReference>
<evidence type="ECO:0000256" key="2">
    <source>
        <dbReference type="ARBA" id="ARBA00022651"/>
    </source>
</evidence>
<dbReference type="Pfam" id="PF04616">
    <property type="entry name" value="Glyco_hydro_43"/>
    <property type="match status" value="1"/>
</dbReference>
<keyword evidence="5" id="KW-0119">Carbohydrate metabolism</keyword>
<evidence type="ECO:0000256" key="9">
    <source>
        <dbReference type="RuleBase" id="RU361187"/>
    </source>
</evidence>
<dbReference type="AlphaFoldDB" id="A0A6N3EGG7"/>
<feature type="active site" description="Proton acceptor" evidence="7">
    <location>
        <position position="36"/>
    </location>
</feature>
<keyword evidence="2" id="KW-0624">Polysaccharide degradation</keyword>
<keyword evidence="6 9" id="KW-0326">Glycosidase</keyword>